<dbReference type="PATRIC" id="fig|1434118.4.peg.5533"/>
<dbReference type="InterPro" id="IPR012874">
    <property type="entry name" value="DUF1673_METspp"/>
</dbReference>
<dbReference type="RefSeq" id="WP_048185391.1">
    <property type="nucleotide sequence ID" value="NZ_CP009508.1"/>
</dbReference>
<evidence type="ECO:0000313" key="3">
    <source>
        <dbReference type="Proteomes" id="UP000033123"/>
    </source>
</evidence>
<dbReference type="KEGG" id="msj:MSSAC_4317"/>
<dbReference type="EMBL" id="CP009508">
    <property type="protein sequence ID" value="AKB38907.1"/>
    <property type="molecule type" value="Genomic_DNA"/>
</dbReference>
<evidence type="ECO:0000313" key="2">
    <source>
        <dbReference type="EMBL" id="AKB38907.1"/>
    </source>
</evidence>
<keyword evidence="1" id="KW-0472">Membrane</keyword>
<feature type="transmembrane region" description="Helical" evidence="1">
    <location>
        <begin position="123"/>
        <end position="144"/>
    </location>
</feature>
<feature type="transmembrane region" description="Helical" evidence="1">
    <location>
        <begin position="83"/>
        <end position="102"/>
    </location>
</feature>
<sequence length="201" mass="23073">MNGTGEFIKKLMGWCPNARAHETKKYVDLERFELDTPVGAGGEGGDMKNPERLRKASTRILLYGIFFTSVCFLVLNQTGINPIFLLAGFFTALVHVAFYWKIQMERYDALVKRSVVEHSNKKKNIILTIPYALYFVLFFLSIIVGREHSLQAMISFGTGLMVGIWLGYFQIIYWEKINHVTIYFDKGYGMGKKSYIVRKGE</sequence>
<dbReference type="Pfam" id="PF07895">
    <property type="entry name" value="DUF1673"/>
    <property type="match status" value="1"/>
</dbReference>
<dbReference type="GeneID" id="24874059"/>
<keyword evidence="1" id="KW-1133">Transmembrane helix</keyword>
<gene>
    <name evidence="2" type="ORF">MSSAC_4317</name>
</gene>
<dbReference type="HOGENOM" id="CLU_1363666_0_0_2"/>
<feature type="transmembrane region" description="Helical" evidence="1">
    <location>
        <begin position="150"/>
        <end position="169"/>
    </location>
</feature>
<organism evidence="2 3">
    <name type="scientific">Methanosarcina siciliae C2J</name>
    <dbReference type="NCBI Taxonomy" id="1434118"/>
    <lineage>
        <taxon>Archaea</taxon>
        <taxon>Methanobacteriati</taxon>
        <taxon>Methanobacteriota</taxon>
        <taxon>Stenosarchaea group</taxon>
        <taxon>Methanomicrobia</taxon>
        <taxon>Methanosarcinales</taxon>
        <taxon>Methanosarcinaceae</taxon>
        <taxon>Methanosarcina</taxon>
    </lineage>
</organism>
<dbReference type="STRING" id="1434118.MSSAC_4317"/>
<accession>A0A0E3PTP9</accession>
<evidence type="ECO:0008006" key="4">
    <source>
        <dbReference type="Google" id="ProtNLM"/>
    </source>
</evidence>
<evidence type="ECO:0000256" key="1">
    <source>
        <dbReference type="SAM" id="Phobius"/>
    </source>
</evidence>
<keyword evidence="1" id="KW-0812">Transmembrane</keyword>
<proteinExistence type="predicted"/>
<dbReference type="Proteomes" id="UP000033123">
    <property type="component" value="Chromosome"/>
</dbReference>
<dbReference type="AlphaFoldDB" id="A0A0E3PTP9"/>
<name>A0A0E3PTP9_9EURY</name>
<feature type="transmembrane region" description="Helical" evidence="1">
    <location>
        <begin position="60"/>
        <end position="77"/>
    </location>
</feature>
<protein>
    <recommendedName>
        <fullName evidence="4">DUF1673 domain-containing protein</fullName>
    </recommendedName>
</protein>
<reference evidence="2 3" key="1">
    <citation type="submission" date="2014-07" db="EMBL/GenBank/DDBJ databases">
        <title>Methanogenic archaea and the global carbon cycle.</title>
        <authorList>
            <person name="Henriksen J.R."/>
            <person name="Luke J."/>
            <person name="Reinhart S."/>
            <person name="Benedict M.N."/>
            <person name="Youngblut N.D."/>
            <person name="Metcalf M.E."/>
            <person name="Whitaker R.J."/>
            <person name="Metcalf W.W."/>
        </authorList>
    </citation>
    <scope>NUCLEOTIDE SEQUENCE [LARGE SCALE GENOMIC DNA]</scope>
    <source>
        <strain evidence="2 3">C2J</strain>
    </source>
</reference>